<feature type="transmembrane region" description="Helical" evidence="10">
    <location>
        <begin position="494"/>
        <end position="514"/>
    </location>
</feature>
<dbReference type="PIRSF" id="PIRSF002450">
    <property type="entry name" value="K+_transpter_TRK"/>
    <property type="match status" value="1"/>
</dbReference>
<dbReference type="InterPro" id="IPR051143">
    <property type="entry name" value="TrkH_K-transport"/>
</dbReference>
<name>A0A232LQG0_9EURO</name>
<feature type="transmembrane region" description="Helical" evidence="10">
    <location>
        <begin position="83"/>
        <end position="108"/>
    </location>
</feature>
<dbReference type="GO" id="GO:0030007">
    <property type="term" value="P:intracellular potassium ion homeostasis"/>
    <property type="evidence" value="ECO:0007669"/>
    <property type="project" value="UniProtKB-UniRule"/>
</dbReference>
<comment type="similarity">
    <text evidence="2 10">Belongs to the TrkH potassium transport family.</text>
</comment>
<keyword evidence="9 10" id="KW-0472">Membrane</keyword>
<evidence type="ECO:0000256" key="10">
    <source>
        <dbReference type="PIRNR" id="PIRNR002450"/>
    </source>
</evidence>
<dbReference type="GO" id="GO:0005886">
    <property type="term" value="C:plasma membrane"/>
    <property type="evidence" value="ECO:0007669"/>
    <property type="project" value="InterPro"/>
</dbReference>
<dbReference type="GO" id="GO:1990573">
    <property type="term" value="P:potassium ion import across plasma membrane"/>
    <property type="evidence" value="ECO:0007669"/>
    <property type="project" value="TreeGrafter"/>
</dbReference>
<evidence type="ECO:0000313" key="12">
    <source>
        <dbReference type="EMBL" id="OXV06405.1"/>
    </source>
</evidence>
<keyword evidence="13" id="KW-1185">Reference proteome</keyword>
<feature type="transmembrane region" description="Helical" evidence="10">
    <location>
        <begin position="557"/>
        <end position="576"/>
    </location>
</feature>
<feature type="transmembrane region" description="Helical" evidence="10">
    <location>
        <begin position="646"/>
        <end position="669"/>
    </location>
</feature>
<sequence length="774" mass="87810">MLTSSIRTLARAASHVPILSKLRLNFISFHYVYIISWMMVASLIISPHGDIRYIDALFLASNAATQGGLNTVDLNALHIYQQITLWCVSIVTNTIFIHSSLVLVRLYWFDKRFHHIVQEANAARRRRLRHRRTDSERYDREIGQTRGTDQFGPAPTDAHRDATSTSGLGSPSHKRSSLVHDSGTTEESGSDDEEAGDKQDDCKPSWTFKLKRPQTSIPNLPISLPQYKSYRERRPLVRNVGNDDCIAGTSDGVGKQVPSSLARVSNVRSSIDESELPRFEVEHDPLLHPEAHWGEEGEMPTSCARPWQWVLNTFRWRGRDLEKDAAEHSRWNTRRDSVSELDETHREKLGGIEYRALKTLFVVLLCYYTIFLFVGSACLIPWIYTTETYGSIVKSAGINRAWWGIFTATSAFHNLGFSLIPNSMTSFQSAPFPVLVMTFLITIGNTGFPCMLRLVIWILSRITSCGSPLWEELKFLLDYPRRCFTLLFPSRATWWLFGILILLNGLDLVFFILLDGDDGKARTVPSWMWTIDGLFQVTATRTAGFSIIHLLKLHPAMQVSFLVMMYISVFPTAISMRRTNVYEEKSLGIYIDDGCHADEQTEGKVSSLTATHLRQQLGFDLWYIFLGLFLIALIEGDRLLDQEDPFFNMFSVMFEIVSAYGTVGLSLGYPDTNTSFSGQFKPLSKLVIIAMQIRGRHRGLPYQLDRAVLLPSESLNHEDLVQETMLASRRRRSSAASHVPANAGWPRTARTFHSDPRVSGVIERERLLDHPFTG</sequence>
<evidence type="ECO:0000256" key="11">
    <source>
        <dbReference type="SAM" id="MobiDB-lite"/>
    </source>
</evidence>
<evidence type="ECO:0000313" key="13">
    <source>
        <dbReference type="Proteomes" id="UP000243515"/>
    </source>
</evidence>
<dbReference type="InterPro" id="IPR003445">
    <property type="entry name" value="Cat_transpt"/>
</dbReference>
<protein>
    <recommendedName>
        <fullName evidence="10">Potassium transport protein</fullName>
    </recommendedName>
</protein>
<feature type="compositionally biased region" description="Basic and acidic residues" evidence="11">
    <location>
        <begin position="133"/>
        <end position="143"/>
    </location>
</feature>
<feature type="region of interest" description="Disordered" evidence="11">
    <location>
        <begin position="124"/>
        <end position="207"/>
    </location>
</feature>
<evidence type="ECO:0000256" key="7">
    <source>
        <dbReference type="ARBA" id="ARBA00022989"/>
    </source>
</evidence>
<feature type="transmembrane region" description="Helical" evidence="10">
    <location>
        <begin position="360"/>
        <end position="382"/>
    </location>
</feature>
<keyword evidence="6 10" id="KW-0630">Potassium</keyword>
<feature type="transmembrane region" description="Helical" evidence="10">
    <location>
        <begin position="432"/>
        <end position="459"/>
    </location>
</feature>
<dbReference type="PANTHER" id="PTHR31064">
    <property type="entry name" value="POTASSIUM TRANSPORT PROTEIN DDB_G0292412-RELATED"/>
    <property type="match status" value="1"/>
</dbReference>
<keyword evidence="3 10" id="KW-0813">Transport</keyword>
<feature type="transmembrane region" description="Helical" evidence="10">
    <location>
        <begin position="24"/>
        <end position="45"/>
    </location>
</feature>
<gene>
    <name evidence="12" type="ORF">Egran_05826</name>
</gene>
<keyword evidence="4 10" id="KW-0633">Potassium transport</keyword>
<dbReference type="EMBL" id="NPHW01005782">
    <property type="protein sequence ID" value="OXV06405.1"/>
    <property type="molecule type" value="Genomic_DNA"/>
</dbReference>
<evidence type="ECO:0000256" key="3">
    <source>
        <dbReference type="ARBA" id="ARBA00022448"/>
    </source>
</evidence>
<proteinExistence type="inferred from homology"/>
<evidence type="ECO:0000256" key="5">
    <source>
        <dbReference type="ARBA" id="ARBA00022692"/>
    </source>
</evidence>
<dbReference type="Proteomes" id="UP000243515">
    <property type="component" value="Unassembled WGS sequence"/>
</dbReference>
<evidence type="ECO:0000256" key="8">
    <source>
        <dbReference type="ARBA" id="ARBA00023065"/>
    </source>
</evidence>
<accession>A0A232LQG0</accession>
<keyword evidence="5 10" id="KW-0812">Transmembrane</keyword>
<evidence type="ECO:0000256" key="6">
    <source>
        <dbReference type="ARBA" id="ARBA00022958"/>
    </source>
</evidence>
<keyword evidence="8 10" id="KW-0406">Ion transport</keyword>
<feature type="transmembrane region" description="Helical" evidence="10">
    <location>
        <begin position="617"/>
        <end position="634"/>
    </location>
</feature>
<dbReference type="GO" id="GO:0140107">
    <property type="term" value="F:high-affinity potassium ion transmembrane transporter activity"/>
    <property type="evidence" value="ECO:0007669"/>
    <property type="project" value="TreeGrafter"/>
</dbReference>
<evidence type="ECO:0000256" key="1">
    <source>
        <dbReference type="ARBA" id="ARBA00004141"/>
    </source>
</evidence>
<evidence type="ECO:0000256" key="9">
    <source>
        <dbReference type="ARBA" id="ARBA00023136"/>
    </source>
</evidence>
<dbReference type="AlphaFoldDB" id="A0A232LQG0"/>
<keyword evidence="7 10" id="KW-1133">Transmembrane helix</keyword>
<reference evidence="12 13" key="1">
    <citation type="journal article" date="2015" name="Environ. Microbiol.">
        <title>Metagenome sequence of Elaphomyces granulatus from sporocarp tissue reveals Ascomycota ectomycorrhizal fingerprints of genome expansion and a Proteobacteria-rich microbiome.</title>
        <authorList>
            <person name="Quandt C.A."/>
            <person name="Kohler A."/>
            <person name="Hesse C.N."/>
            <person name="Sharpton T.J."/>
            <person name="Martin F."/>
            <person name="Spatafora J.W."/>
        </authorList>
    </citation>
    <scope>NUCLEOTIDE SEQUENCE [LARGE SCALE GENOMIC DNA]</scope>
    <source>
        <strain evidence="12 13">OSC145934</strain>
    </source>
</reference>
<dbReference type="InterPro" id="IPR015958">
    <property type="entry name" value="Trk1_fungi"/>
</dbReference>
<evidence type="ECO:0000256" key="2">
    <source>
        <dbReference type="ARBA" id="ARBA00009137"/>
    </source>
</evidence>
<evidence type="ECO:0000256" key="4">
    <source>
        <dbReference type="ARBA" id="ARBA00022538"/>
    </source>
</evidence>
<dbReference type="NCBIfam" id="TIGR00934">
    <property type="entry name" value="2a38euk"/>
    <property type="match status" value="1"/>
</dbReference>
<organism evidence="12 13">
    <name type="scientific">Elaphomyces granulatus</name>
    <dbReference type="NCBI Taxonomy" id="519963"/>
    <lineage>
        <taxon>Eukaryota</taxon>
        <taxon>Fungi</taxon>
        <taxon>Dikarya</taxon>
        <taxon>Ascomycota</taxon>
        <taxon>Pezizomycotina</taxon>
        <taxon>Eurotiomycetes</taxon>
        <taxon>Eurotiomycetidae</taxon>
        <taxon>Eurotiales</taxon>
        <taxon>Elaphomycetaceae</taxon>
        <taxon>Elaphomyces</taxon>
    </lineage>
</organism>
<dbReference type="OrthoDB" id="9999863at2759"/>
<dbReference type="PANTHER" id="PTHR31064:SF30">
    <property type="entry name" value="HIGH-AFFINITY POTASSIUM TRANSPORT PROTEIN-RELATED"/>
    <property type="match status" value="1"/>
</dbReference>
<dbReference type="Pfam" id="PF02386">
    <property type="entry name" value="TrkH"/>
    <property type="match status" value="1"/>
</dbReference>
<feature type="region of interest" description="Disordered" evidence="11">
    <location>
        <begin position="731"/>
        <end position="751"/>
    </location>
</feature>
<comment type="caution">
    <text evidence="12">The sequence shown here is derived from an EMBL/GenBank/DDBJ whole genome shotgun (WGS) entry which is preliminary data.</text>
</comment>
<comment type="subcellular location">
    <subcellularLocation>
        <location evidence="1">Membrane</location>
        <topology evidence="1">Multi-pass membrane protein</topology>
    </subcellularLocation>
</comment>
<dbReference type="InterPro" id="IPR004773">
    <property type="entry name" value="K/Na_transp_Trk1/HKT1"/>
</dbReference>